<dbReference type="PANTHER" id="PTHR43861">
    <property type="entry name" value="TRANS-ACONITATE 2-METHYLTRANSFERASE-RELATED"/>
    <property type="match status" value="1"/>
</dbReference>
<dbReference type="InterPro" id="IPR041698">
    <property type="entry name" value="Methyltransf_25"/>
</dbReference>
<feature type="domain" description="Methyltransferase" evidence="3">
    <location>
        <begin position="51"/>
        <end position="146"/>
    </location>
</feature>
<dbReference type="GO" id="GO:0017000">
    <property type="term" value="P:antibiotic biosynthetic process"/>
    <property type="evidence" value="ECO:0007669"/>
    <property type="project" value="UniProtKB-ARBA"/>
</dbReference>
<gene>
    <name evidence="4" type="ORF">G3I46_19995</name>
</gene>
<keyword evidence="2 4" id="KW-0808">Transferase</keyword>
<sequence length="295" mass="31107">MPDIVNTEQDHAWNGPEGAHWARNQDRWNAVNEGFNEPLLDAAGITGQDRVLDLGCGSGQTTRLAARRASRGHALGLDLSGPMLAEARGRAEREGIANVTFAQGDAQVHPFGAGAFDAAVSRYGVMFFADPVAAFAHVGRALRPGGRLAFVCPADAALNGWVTAMASLRDVLPVGDFGRPGLPGMFSLAVPRRITDVLTAAGFVDIDVDRVQAYGTWGQGAEDAAEFLLGTGPGRHLMEQADPTARVRARRTLTEHLRAHEADDGTVLLRSTSWLVTADRPVAPSVSGSPGGGGR</sequence>
<evidence type="ECO:0000313" key="4">
    <source>
        <dbReference type="EMBL" id="NEB18764.1"/>
    </source>
</evidence>
<dbReference type="GO" id="GO:0008168">
    <property type="term" value="F:methyltransferase activity"/>
    <property type="evidence" value="ECO:0007669"/>
    <property type="project" value="UniProtKB-KW"/>
</dbReference>
<keyword evidence="1 4" id="KW-0489">Methyltransferase</keyword>
<reference evidence="4 5" key="1">
    <citation type="submission" date="2020-01" db="EMBL/GenBank/DDBJ databases">
        <title>Insect and environment-associated Actinomycetes.</title>
        <authorList>
            <person name="Currrie C."/>
            <person name="Chevrette M."/>
            <person name="Carlson C."/>
            <person name="Stubbendieck R."/>
            <person name="Wendt-Pienkowski E."/>
        </authorList>
    </citation>
    <scope>NUCLEOTIDE SEQUENCE [LARGE SCALE GENOMIC DNA]</scope>
    <source>
        <strain evidence="4 5">SID14172</strain>
    </source>
</reference>
<dbReference type="PANTHER" id="PTHR43861:SF1">
    <property type="entry name" value="TRANS-ACONITATE 2-METHYLTRANSFERASE"/>
    <property type="match status" value="1"/>
</dbReference>
<dbReference type="RefSeq" id="WP_164141082.1">
    <property type="nucleotide sequence ID" value="NZ_JAAGMB010000446.1"/>
</dbReference>
<dbReference type="Pfam" id="PF13649">
    <property type="entry name" value="Methyltransf_25"/>
    <property type="match status" value="1"/>
</dbReference>
<keyword evidence="5" id="KW-1185">Reference proteome</keyword>
<protein>
    <submittedName>
        <fullName evidence="4">Methyltransferase domain-containing protein</fullName>
    </submittedName>
</protein>
<dbReference type="GO" id="GO:0032259">
    <property type="term" value="P:methylation"/>
    <property type="evidence" value="ECO:0007669"/>
    <property type="project" value="UniProtKB-KW"/>
</dbReference>
<evidence type="ECO:0000313" key="5">
    <source>
        <dbReference type="Proteomes" id="UP000469545"/>
    </source>
</evidence>
<evidence type="ECO:0000256" key="2">
    <source>
        <dbReference type="ARBA" id="ARBA00022679"/>
    </source>
</evidence>
<proteinExistence type="predicted"/>
<dbReference type="Proteomes" id="UP000469545">
    <property type="component" value="Unassembled WGS sequence"/>
</dbReference>
<dbReference type="Gene3D" id="3.40.50.150">
    <property type="entry name" value="Vaccinia Virus protein VP39"/>
    <property type="match status" value="1"/>
</dbReference>
<dbReference type="EMBL" id="JAAGMB010000446">
    <property type="protein sequence ID" value="NEB18764.1"/>
    <property type="molecule type" value="Genomic_DNA"/>
</dbReference>
<evidence type="ECO:0000256" key="1">
    <source>
        <dbReference type="ARBA" id="ARBA00022603"/>
    </source>
</evidence>
<accession>A0A6N9UMG2</accession>
<dbReference type="AlphaFoldDB" id="A0A6N9UMG2"/>
<organism evidence="4 5">
    <name type="scientific">Streptomyces coelicoflavus</name>
    <dbReference type="NCBI Taxonomy" id="285562"/>
    <lineage>
        <taxon>Bacteria</taxon>
        <taxon>Bacillati</taxon>
        <taxon>Actinomycetota</taxon>
        <taxon>Actinomycetes</taxon>
        <taxon>Kitasatosporales</taxon>
        <taxon>Streptomycetaceae</taxon>
        <taxon>Streptomyces</taxon>
    </lineage>
</organism>
<dbReference type="InterPro" id="IPR029063">
    <property type="entry name" value="SAM-dependent_MTases_sf"/>
</dbReference>
<dbReference type="SUPFAM" id="SSF53335">
    <property type="entry name" value="S-adenosyl-L-methionine-dependent methyltransferases"/>
    <property type="match status" value="1"/>
</dbReference>
<comment type="caution">
    <text evidence="4">The sequence shown here is derived from an EMBL/GenBank/DDBJ whole genome shotgun (WGS) entry which is preliminary data.</text>
</comment>
<evidence type="ECO:0000259" key="3">
    <source>
        <dbReference type="Pfam" id="PF13649"/>
    </source>
</evidence>
<name>A0A6N9UMG2_9ACTN</name>
<dbReference type="CDD" id="cd02440">
    <property type="entry name" value="AdoMet_MTases"/>
    <property type="match status" value="1"/>
</dbReference>